<evidence type="ECO:0000313" key="2">
    <source>
        <dbReference type="Proteomes" id="UP000004550"/>
    </source>
</evidence>
<dbReference type="Proteomes" id="UP000004550">
    <property type="component" value="Chromosome"/>
</dbReference>
<sequence length="133" mass="14846">MSDPFISSYHNPDPYIPASLSEIYDLLGSMFLGAPTFIDKSGVFPERNIDSEFHALTEGAQKVRKKLGEEDYAQLINLAGQAKALFADDPNDDNDKTDQGRSLLYEIEKLIQAARWHRVAVQLKDDEGEVTGD</sequence>
<reference evidence="1 2" key="1">
    <citation type="journal article" date="2012" name="J. Bacteriol.">
        <title>Genome sequence of Sphingobium indicum B90A, a hexachlorocyclohexane-degrading bacterium.</title>
        <authorList>
            <person name="Anand S."/>
            <person name="Sangwan N."/>
            <person name="Lata P."/>
            <person name="Kaur J."/>
            <person name="Dua A."/>
            <person name="Singh A.K."/>
            <person name="Verma M."/>
            <person name="Kaur J."/>
            <person name="Khurana J.P."/>
            <person name="Khurana P."/>
            <person name="Mathur S."/>
            <person name="Lal R."/>
        </authorList>
    </citation>
    <scope>NUCLEOTIDE SEQUENCE [LARGE SCALE GENOMIC DNA]</scope>
    <source>
        <strain evidence="2">DSM 16412 / CCM 7286 / MTCC 6364 / B90A</strain>
    </source>
</reference>
<gene>
    <name evidence="1" type="ORF">SIDU_09390</name>
</gene>
<protein>
    <submittedName>
        <fullName evidence="1">Uncharacterized protein</fullName>
    </submittedName>
</protein>
<accession>A0A1L5BP72</accession>
<proteinExistence type="predicted"/>
<dbReference type="RefSeq" id="WP_007686310.1">
    <property type="nucleotide sequence ID" value="NZ_CP013070.1"/>
</dbReference>
<evidence type="ECO:0000313" key="1">
    <source>
        <dbReference type="EMBL" id="APL94704.1"/>
    </source>
</evidence>
<organism evidence="1 2">
    <name type="scientific">Sphingobium indicum (strain DSM 16412 / CCM 7286 / MTCC 6364 / B90A)</name>
    <dbReference type="NCBI Taxonomy" id="861109"/>
    <lineage>
        <taxon>Bacteria</taxon>
        <taxon>Pseudomonadati</taxon>
        <taxon>Pseudomonadota</taxon>
        <taxon>Alphaproteobacteria</taxon>
        <taxon>Sphingomonadales</taxon>
        <taxon>Sphingomonadaceae</taxon>
        <taxon>Sphingobium</taxon>
    </lineage>
</organism>
<dbReference type="KEGG" id="sinb:SIDU_09390"/>
<name>A0A1L5BP72_SPHIB</name>
<dbReference type="AlphaFoldDB" id="A0A1L5BP72"/>
<dbReference type="EMBL" id="CP013070">
    <property type="protein sequence ID" value="APL94704.1"/>
    <property type="molecule type" value="Genomic_DNA"/>
</dbReference>